<evidence type="ECO:0000256" key="4">
    <source>
        <dbReference type="ARBA" id="ARBA00022960"/>
    </source>
</evidence>
<dbReference type="EMBL" id="CP070608">
    <property type="protein sequence ID" value="QSE96488.1"/>
    <property type="molecule type" value="Genomic_DNA"/>
</dbReference>
<dbReference type="PANTHER" id="PTHR30582">
    <property type="entry name" value="L,D-TRANSPEPTIDASE"/>
    <property type="match status" value="1"/>
</dbReference>
<dbReference type="GO" id="GO:0008360">
    <property type="term" value="P:regulation of cell shape"/>
    <property type="evidence" value="ECO:0007669"/>
    <property type="project" value="UniProtKB-UniRule"/>
</dbReference>
<proteinExistence type="inferred from homology"/>
<dbReference type="GO" id="GO:0016740">
    <property type="term" value="F:transferase activity"/>
    <property type="evidence" value="ECO:0007669"/>
    <property type="project" value="UniProtKB-KW"/>
</dbReference>
<protein>
    <submittedName>
        <fullName evidence="10">L,D-transpeptidase</fullName>
    </submittedName>
</protein>
<dbReference type="GO" id="GO:0071972">
    <property type="term" value="F:peptidoglycan L,D-transpeptidase activity"/>
    <property type="evidence" value="ECO:0007669"/>
    <property type="project" value="TreeGrafter"/>
</dbReference>
<dbReference type="Gene3D" id="2.40.440.10">
    <property type="entry name" value="L,D-transpeptidase catalytic domain-like"/>
    <property type="match status" value="1"/>
</dbReference>
<evidence type="ECO:0000256" key="8">
    <source>
        <dbReference type="SAM" id="Phobius"/>
    </source>
</evidence>
<feature type="active site" description="Nucleophile" evidence="7">
    <location>
        <position position="190"/>
    </location>
</feature>
<organism evidence="10 11">
    <name type="scientific">Fulvivirga lutea</name>
    <dbReference type="NCBI Taxonomy" id="2810512"/>
    <lineage>
        <taxon>Bacteria</taxon>
        <taxon>Pseudomonadati</taxon>
        <taxon>Bacteroidota</taxon>
        <taxon>Cytophagia</taxon>
        <taxon>Cytophagales</taxon>
        <taxon>Fulvivirgaceae</taxon>
        <taxon>Fulvivirga</taxon>
    </lineage>
</organism>
<evidence type="ECO:0000256" key="3">
    <source>
        <dbReference type="ARBA" id="ARBA00022679"/>
    </source>
</evidence>
<dbReference type="KEGG" id="fuv:JR347_12865"/>
<keyword evidence="11" id="KW-1185">Reference proteome</keyword>
<dbReference type="GO" id="GO:0018104">
    <property type="term" value="P:peptidoglycan-protein cross-linking"/>
    <property type="evidence" value="ECO:0007669"/>
    <property type="project" value="TreeGrafter"/>
</dbReference>
<keyword evidence="5 7" id="KW-0573">Peptidoglycan synthesis</keyword>
<evidence type="ECO:0000313" key="11">
    <source>
        <dbReference type="Proteomes" id="UP000662783"/>
    </source>
</evidence>
<evidence type="ECO:0000313" key="10">
    <source>
        <dbReference type="EMBL" id="QSE96488.1"/>
    </source>
</evidence>
<gene>
    <name evidence="10" type="ORF">JR347_12865</name>
</gene>
<dbReference type="PROSITE" id="PS52029">
    <property type="entry name" value="LD_TPASE"/>
    <property type="match status" value="1"/>
</dbReference>
<accession>A0A974WFE2</accession>
<dbReference type="InterPro" id="IPR050979">
    <property type="entry name" value="LD-transpeptidase"/>
</dbReference>
<keyword evidence="4 7" id="KW-0133">Cell shape</keyword>
<evidence type="ECO:0000259" key="9">
    <source>
        <dbReference type="PROSITE" id="PS52029"/>
    </source>
</evidence>
<dbReference type="GO" id="GO:0005576">
    <property type="term" value="C:extracellular region"/>
    <property type="evidence" value="ECO:0007669"/>
    <property type="project" value="TreeGrafter"/>
</dbReference>
<evidence type="ECO:0000256" key="7">
    <source>
        <dbReference type="PROSITE-ProRule" id="PRU01373"/>
    </source>
</evidence>
<feature type="transmembrane region" description="Helical" evidence="8">
    <location>
        <begin position="12"/>
        <end position="35"/>
    </location>
</feature>
<dbReference type="InterPro" id="IPR038063">
    <property type="entry name" value="Transpep_catalytic_dom"/>
</dbReference>
<dbReference type="PANTHER" id="PTHR30582:SF2">
    <property type="entry name" value="L,D-TRANSPEPTIDASE YCIB-RELATED"/>
    <property type="match status" value="1"/>
</dbReference>
<reference evidence="10" key="1">
    <citation type="submission" date="2021-02" db="EMBL/GenBank/DDBJ databases">
        <title>Fulvivirga sp. S481 isolated from sea water.</title>
        <authorList>
            <person name="Bae S.S."/>
            <person name="Baek K."/>
        </authorList>
    </citation>
    <scope>NUCLEOTIDE SEQUENCE</scope>
    <source>
        <strain evidence="10">S481</strain>
    </source>
</reference>
<dbReference type="Proteomes" id="UP000662783">
    <property type="component" value="Chromosome"/>
</dbReference>
<feature type="active site" description="Proton donor/acceptor" evidence="7">
    <location>
        <position position="174"/>
    </location>
</feature>
<comment type="pathway">
    <text evidence="1 7">Cell wall biogenesis; peptidoglycan biosynthesis.</text>
</comment>
<keyword evidence="8" id="KW-1133">Transmembrane helix</keyword>
<keyword evidence="8" id="KW-0812">Transmembrane</keyword>
<dbReference type="CDD" id="cd16913">
    <property type="entry name" value="YkuD_like"/>
    <property type="match status" value="1"/>
</dbReference>
<evidence type="ECO:0000256" key="6">
    <source>
        <dbReference type="ARBA" id="ARBA00023316"/>
    </source>
</evidence>
<dbReference type="RefSeq" id="WP_205721004.1">
    <property type="nucleotide sequence ID" value="NZ_CP070608.1"/>
</dbReference>
<dbReference type="AlphaFoldDB" id="A0A974WFE2"/>
<evidence type="ECO:0000256" key="2">
    <source>
        <dbReference type="ARBA" id="ARBA00005992"/>
    </source>
</evidence>
<dbReference type="Pfam" id="PF03734">
    <property type="entry name" value="YkuD"/>
    <property type="match status" value="1"/>
</dbReference>
<sequence length="214" mass="23756">MNIPAILSKPQLIAVALLPLAIYLAIKVGISLLTLNTSTPGTALADSLTQAINSELKVIDKRLTKLKPKSNYLVVNSTANEFYLYEADTLLAQGKCSTGSYVLLKNGDLQQWIFKTPKGEFKILNKKKNPIWKKPDWAFIEEGLPVPAINHSSRFEYGVLGDYALSLGDGYLIHGTIYQRFIGLPVTHGCIRLNDENLALIYKKLNIGSKVYLF</sequence>
<feature type="domain" description="L,D-TPase catalytic" evidence="9">
    <location>
        <begin position="71"/>
        <end position="214"/>
    </location>
</feature>
<comment type="similarity">
    <text evidence="2">Belongs to the YkuD family.</text>
</comment>
<dbReference type="SUPFAM" id="SSF141523">
    <property type="entry name" value="L,D-transpeptidase catalytic domain-like"/>
    <property type="match status" value="1"/>
</dbReference>
<evidence type="ECO:0000256" key="5">
    <source>
        <dbReference type="ARBA" id="ARBA00022984"/>
    </source>
</evidence>
<keyword evidence="3" id="KW-0808">Transferase</keyword>
<dbReference type="GO" id="GO:0071555">
    <property type="term" value="P:cell wall organization"/>
    <property type="evidence" value="ECO:0007669"/>
    <property type="project" value="UniProtKB-UniRule"/>
</dbReference>
<name>A0A974WFE2_9BACT</name>
<evidence type="ECO:0000256" key="1">
    <source>
        <dbReference type="ARBA" id="ARBA00004752"/>
    </source>
</evidence>
<keyword evidence="6 7" id="KW-0961">Cell wall biogenesis/degradation</keyword>
<dbReference type="InterPro" id="IPR005490">
    <property type="entry name" value="LD_TPept_cat_dom"/>
</dbReference>
<keyword evidence="8" id="KW-0472">Membrane</keyword>